<evidence type="ECO:0000313" key="6">
    <source>
        <dbReference type="EMBL" id="NBH60473.1"/>
    </source>
</evidence>
<name>A0A845QI74_9FIRM</name>
<keyword evidence="7" id="KW-1185">Reference proteome</keyword>
<dbReference type="PROSITE" id="PS50931">
    <property type="entry name" value="HTH_LYSR"/>
    <property type="match status" value="1"/>
</dbReference>
<accession>A0A845QI74</accession>
<dbReference type="InterPro" id="IPR036390">
    <property type="entry name" value="WH_DNA-bd_sf"/>
</dbReference>
<proteinExistence type="inferred from homology"/>
<comment type="similarity">
    <text evidence="1">Belongs to the LysR transcriptional regulatory family.</text>
</comment>
<keyword evidence="3" id="KW-0238">DNA-binding</keyword>
<protein>
    <submittedName>
        <fullName evidence="6">LysR family transcriptional regulator</fullName>
    </submittedName>
</protein>
<evidence type="ECO:0000313" key="7">
    <source>
        <dbReference type="Proteomes" id="UP000446866"/>
    </source>
</evidence>
<dbReference type="Proteomes" id="UP000446866">
    <property type="component" value="Unassembled WGS sequence"/>
</dbReference>
<dbReference type="PANTHER" id="PTHR30419">
    <property type="entry name" value="HTH-TYPE TRANSCRIPTIONAL REGULATOR YBHD"/>
    <property type="match status" value="1"/>
</dbReference>
<keyword evidence="2" id="KW-0805">Transcription regulation</keyword>
<dbReference type="InterPro" id="IPR050950">
    <property type="entry name" value="HTH-type_LysR_regulators"/>
</dbReference>
<evidence type="ECO:0000256" key="2">
    <source>
        <dbReference type="ARBA" id="ARBA00023015"/>
    </source>
</evidence>
<dbReference type="InterPro" id="IPR000847">
    <property type="entry name" value="LysR_HTH_N"/>
</dbReference>
<evidence type="ECO:0000259" key="5">
    <source>
        <dbReference type="PROSITE" id="PS50931"/>
    </source>
</evidence>
<dbReference type="Gene3D" id="1.10.10.10">
    <property type="entry name" value="Winged helix-like DNA-binding domain superfamily/Winged helix DNA-binding domain"/>
    <property type="match status" value="1"/>
</dbReference>
<dbReference type="InterPro" id="IPR036388">
    <property type="entry name" value="WH-like_DNA-bd_sf"/>
</dbReference>
<dbReference type="CDD" id="cd05466">
    <property type="entry name" value="PBP2_LTTR_substrate"/>
    <property type="match status" value="1"/>
</dbReference>
<dbReference type="Gene3D" id="3.40.190.290">
    <property type="match status" value="1"/>
</dbReference>
<organism evidence="6 7">
    <name type="scientific">Anaerotruncus colihominis</name>
    <dbReference type="NCBI Taxonomy" id="169435"/>
    <lineage>
        <taxon>Bacteria</taxon>
        <taxon>Bacillati</taxon>
        <taxon>Bacillota</taxon>
        <taxon>Clostridia</taxon>
        <taxon>Eubacteriales</taxon>
        <taxon>Oscillospiraceae</taxon>
        <taxon>Anaerotruncus</taxon>
    </lineage>
</organism>
<dbReference type="PRINTS" id="PR00039">
    <property type="entry name" value="HTHLYSR"/>
</dbReference>
<evidence type="ECO:0000256" key="3">
    <source>
        <dbReference type="ARBA" id="ARBA00023125"/>
    </source>
</evidence>
<dbReference type="EMBL" id="QXWK01000002">
    <property type="protein sequence ID" value="NBH60473.1"/>
    <property type="molecule type" value="Genomic_DNA"/>
</dbReference>
<dbReference type="AlphaFoldDB" id="A0A845QI74"/>
<feature type="domain" description="HTH lysR-type" evidence="5">
    <location>
        <begin position="1"/>
        <end position="58"/>
    </location>
</feature>
<dbReference type="InterPro" id="IPR005119">
    <property type="entry name" value="LysR_subst-bd"/>
</dbReference>
<gene>
    <name evidence="6" type="ORF">D0435_02135</name>
</gene>
<evidence type="ECO:0000256" key="4">
    <source>
        <dbReference type="ARBA" id="ARBA00023163"/>
    </source>
</evidence>
<keyword evidence="4" id="KW-0804">Transcription</keyword>
<dbReference type="SUPFAM" id="SSF46785">
    <property type="entry name" value="Winged helix' DNA-binding domain"/>
    <property type="match status" value="1"/>
</dbReference>
<sequence>MNYRTIEIFLDLVRTRNITKTAQRLYLSQSTVSKRLAALEEELNCTLIRRTKGRREILLTRQGEQFISVAERWKNLFEETESLKNSSLSTIMLGISESSYYGFIAPFMKEFLEDHADIRVVASIYNSDQIYQMLENRTLDYGIVAYESERAGIQRQCISRQKLCIIRYCENPKEGEIMSISPEELDPAKEIRFTGGNFRSMKHWRQSWFSGKSESRLELNTVQGIVPFLDGTDYWAVCTPSMADSIGRNVSLQIYQLQDCDDTWELFFLKKESEGEKQTAAAAAFETELFAYVQTFCDEEDKKQNIL</sequence>
<dbReference type="SUPFAM" id="SSF53850">
    <property type="entry name" value="Periplasmic binding protein-like II"/>
    <property type="match status" value="1"/>
</dbReference>
<evidence type="ECO:0000256" key="1">
    <source>
        <dbReference type="ARBA" id="ARBA00009437"/>
    </source>
</evidence>
<dbReference type="PANTHER" id="PTHR30419:SF8">
    <property type="entry name" value="NITROGEN ASSIMILATION TRANSCRIPTIONAL ACTIVATOR-RELATED"/>
    <property type="match status" value="1"/>
</dbReference>
<dbReference type="Pfam" id="PF00126">
    <property type="entry name" value="HTH_1"/>
    <property type="match status" value="1"/>
</dbReference>
<dbReference type="GO" id="GO:0003700">
    <property type="term" value="F:DNA-binding transcription factor activity"/>
    <property type="evidence" value="ECO:0007669"/>
    <property type="project" value="InterPro"/>
</dbReference>
<reference evidence="6 7" key="1">
    <citation type="submission" date="2018-08" db="EMBL/GenBank/DDBJ databases">
        <title>Murine metabolic-syndrome-specific gut microbial biobank.</title>
        <authorList>
            <person name="Liu C."/>
        </authorList>
    </citation>
    <scope>NUCLEOTIDE SEQUENCE [LARGE SCALE GENOMIC DNA]</scope>
    <source>
        <strain evidence="6 7">28</strain>
    </source>
</reference>
<dbReference type="RefSeq" id="WP_160200775.1">
    <property type="nucleotide sequence ID" value="NZ_QXWK01000002.1"/>
</dbReference>
<comment type="caution">
    <text evidence="6">The sequence shown here is derived from an EMBL/GenBank/DDBJ whole genome shotgun (WGS) entry which is preliminary data.</text>
</comment>
<dbReference type="GO" id="GO:0003677">
    <property type="term" value="F:DNA binding"/>
    <property type="evidence" value="ECO:0007669"/>
    <property type="project" value="UniProtKB-KW"/>
</dbReference>
<dbReference type="GO" id="GO:0005829">
    <property type="term" value="C:cytosol"/>
    <property type="evidence" value="ECO:0007669"/>
    <property type="project" value="TreeGrafter"/>
</dbReference>
<dbReference type="Pfam" id="PF03466">
    <property type="entry name" value="LysR_substrate"/>
    <property type="match status" value="1"/>
</dbReference>